<dbReference type="Gene3D" id="1.20.1740.10">
    <property type="entry name" value="Amino acid/polyamine transporter I"/>
    <property type="match status" value="1"/>
</dbReference>
<dbReference type="InterPro" id="IPR002293">
    <property type="entry name" value="AA/rel_permease1"/>
</dbReference>
<feature type="transmembrane region" description="Helical" evidence="6">
    <location>
        <begin position="60"/>
        <end position="83"/>
    </location>
</feature>
<feature type="transmembrane region" description="Helical" evidence="6">
    <location>
        <begin position="104"/>
        <end position="130"/>
    </location>
</feature>
<evidence type="ECO:0000313" key="8">
    <source>
        <dbReference type="Proteomes" id="UP000003987"/>
    </source>
</evidence>
<evidence type="ECO:0000256" key="4">
    <source>
        <dbReference type="ARBA" id="ARBA00022989"/>
    </source>
</evidence>
<name>C7XV95_9LACO</name>
<dbReference type="STRING" id="575594.HMPREF0501_00639"/>
<dbReference type="HOGENOM" id="CLU_007946_15_12_9"/>
<dbReference type="GO" id="GO:0005886">
    <property type="term" value="C:plasma membrane"/>
    <property type="evidence" value="ECO:0007669"/>
    <property type="project" value="UniProtKB-SubCell"/>
</dbReference>
<feature type="transmembrane region" description="Helical" evidence="6">
    <location>
        <begin position="251"/>
        <end position="276"/>
    </location>
</feature>
<feature type="transmembrane region" description="Helical" evidence="6">
    <location>
        <begin position="220"/>
        <end position="239"/>
    </location>
</feature>
<accession>C7XV95</accession>
<keyword evidence="2" id="KW-1003">Cell membrane</keyword>
<proteinExistence type="predicted"/>
<dbReference type="PIRSF" id="PIRSF006060">
    <property type="entry name" value="AA_transporter"/>
    <property type="match status" value="1"/>
</dbReference>
<evidence type="ECO:0000256" key="2">
    <source>
        <dbReference type="ARBA" id="ARBA00022475"/>
    </source>
</evidence>
<dbReference type="EMBL" id="GG698803">
    <property type="protein sequence ID" value="EEU30261.1"/>
    <property type="molecule type" value="Genomic_DNA"/>
</dbReference>
<keyword evidence="3 6" id="KW-0812">Transmembrane</keyword>
<evidence type="ECO:0000313" key="7">
    <source>
        <dbReference type="EMBL" id="EEU30261.1"/>
    </source>
</evidence>
<feature type="transmembrane region" description="Helical" evidence="6">
    <location>
        <begin position="142"/>
        <end position="163"/>
    </location>
</feature>
<feature type="transmembrane region" description="Helical" evidence="6">
    <location>
        <begin position="344"/>
        <end position="361"/>
    </location>
</feature>
<feature type="transmembrane region" description="Helical" evidence="6">
    <location>
        <begin position="367"/>
        <end position="391"/>
    </location>
</feature>
<feature type="transmembrane region" description="Helical" evidence="6">
    <location>
        <begin position="296"/>
        <end position="315"/>
    </location>
</feature>
<gene>
    <name evidence="7" type="ORF">HMPREF0501_00639</name>
</gene>
<keyword evidence="5 6" id="KW-0472">Membrane</keyword>
<protein>
    <submittedName>
        <fullName evidence="7">Amino acid permease</fullName>
    </submittedName>
</protein>
<keyword evidence="8" id="KW-1185">Reference proteome</keyword>
<feature type="transmembrane region" description="Helical" evidence="6">
    <location>
        <begin position="32"/>
        <end position="54"/>
    </location>
</feature>
<dbReference type="Proteomes" id="UP000003987">
    <property type="component" value="Unassembled WGS sequence"/>
</dbReference>
<organism evidence="7 8">
    <name type="scientific">Limosilactobacillus coleohominis 101-4-CHN</name>
    <dbReference type="NCBI Taxonomy" id="575594"/>
    <lineage>
        <taxon>Bacteria</taxon>
        <taxon>Bacillati</taxon>
        <taxon>Bacillota</taxon>
        <taxon>Bacilli</taxon>
        <taxon>Lactobacillales</taxon>
        <taxon>Lactobacillaceae</taxon>
        <taxon>Limosilactobacillus</taxon>
    </lineage>
</organism>
<dbReference type="PANTHER" id="PTHR42770">
    <property type="entry name" value="AMINO ACID TRANSPORTER-RELATED"/>
    <property type="match status" value="1"/>
</dbReference>
<evidence type="ECO:0000256" key="6">
    <source>
        <dbReference type="SAM" id="Phobius"/>
    </source>
</evidence>
<evidence type="ECO:0000256" key="3">
    <source>
        <dbReference type="ARBA" id="ARBA00022692"/>
    </source>
</evidence>
<evidence type="ECO:0000256" key="1">
    <source>
        <dbReference type="ARBA" id="ARBA00004651"/>
    </source>
</evidence>
<evidence type="ECO:0000256" key="5">
    <source>
        <dbReference type="ARBA" id="ARBA00023136"/>
    </source>
</evidence>
<feature type="transmembrane region" description="Helical" evidence="6">
    <location>
        <begin position="403"/>
        <end position="422"/>
    </location>
</feature>
<dbReference type="Pfam" id="PF13520">
    <property type="entry name" value="AA_permease_2"/>
    <property type="match status" value="1"/>
</dbReference>
<comment type="subcellular location">
    <subcellularLocation>
        <location evidence="1">Cell membrane</location>
        <topology evidence="1">Multi-pass membrane protein</topology>
    </subcellularLocation>
</comment>
<feature type="transmembrane region" description="Helical" evidence="6">
    <location>
        <begin position="428"/>
        <end position="446"/>
    </location>
</feature>
<dbReference type="PANTHER" id="PTHR42770:SF18">
    <property type="entry name" value="ARGININE_AGMATINE ANTIPORTER"/>
    <property type="match status" value="1"/>
</dbReference>
<dbReference type="InterPro" id="IPR050367">
    <property type="entry name" value="APC_superfamily"/>
</dbReference>
<keyword evidence="4 6" id="KW-1133">Transmembrane helix</keyword>
<reference evidence="7 8" key="1">
    <citation type="submission" date="2009-06" db="EMBL/GenBank/DDBJ databases">
        <title>The Genome Sequence of Lactobacillus coleohominis strain 101-4-CHN.</title>
        <authorList>
            <consortium name="The Broad Institute Genome Sequencing Platform"/>
            <person name="Ward D."/>
            <person name="Young S.K."/>
            <person name="Zeng Q."/>
            <person name="Koehrsen M."/>
            <person name="Alvarado L."/>
            <person name="Berlin A."/>
            <person name="Borenstein D."/>
            <person name="Chen Z."/>
            <person name="Engels R."/>
            <person name="Freedman E."/>
            <person name="Gellesch M."/>
            <person name="Goldberg J."/>
            <person name="Griggs A."/>
            <person name="Gujja S."/>
            <person name="Heiman D."/>
            <person name="Hepburn T."/>
            <person name="Howarth C."/>
            <person name="Jen D."/>
            <person name="Larson L."/>
            <person name="Lewis B."/>
            <person name="Mehta T."/>
            <person name="Park D."/>
            <person name="Pearson M."/>
            <person name="Roberts A."/>
            <person name="Saif S."/>
            <person name="Shea T."/>
            <person name="Shenoy N."/>
            <person name="Sisk P."/>
            <person name="Stolte C."/>
            <person name="Sykes S."/>
            <person name="Walk T."/>
            <person name="White J."/>
            <person name="Yandava C."/>
            <person name="Liu Y."/>
            <person name="Xu Q."/>
            <person name="Lander E."/>
            <person name="Nusbaum C."/>
            <person name="Galagan J."/>
            <person name="Birren B."/>
        </authorList>
    </citation>
    <scope>NUCLEOTIDE SEQUENCE [LARGE SCALE GENOMIC DNA]</scope>
    <source>
        <strain evidence="7 8">101-4-CHN</strain>
    </source>
</reference>
<sequence>MNRIFRAQYEDTSYWAFFIEWRISMSKKLSFWSIYFLGMNSIIGSGTFLLPQTIYKDMGVLGILVLVTSALSMGLIVTCYARLAGKFDESGGSWVYSYHAFGKFAGFQVGMFTYVLGCCGTACEIVAFMTTLKSYNPIFGNSGVKLTIISAIILLFLVVNYFGNYFVKIFDNISSATKVFVVIFFIIVGLFFIQKDNFEPIIPNYVGNSVRGFSNHFSEAFSVTFYMFGGFSLLPVAARKMVNSKKNLPRVLTVIMLSLICLYSLVMVVCIGILGRKLVSSHVPVADALLLTVGKWGYLLIIVCMLVGMIGAAFAQSYDATMLPASLSLEHHMLPKWIGKKNRFDAPIVSMIITYVIIFMLTTQSYLFLVSLVVLASFIQYLPSILSVIKLEYQKQFGNRTKAIMGYVIPGLALIVSMYLIISFSRPALIIGFIVIIVNTILYCFLRRRLSMK</sequence>
<dbReference type="GO" id="GO:0022857">
    <property type="term" value="F:transmembrane transporter activity"/>
    <property type="evidence" value="ECO:0007669"/>
    <property type="project" value="InterPro"/>
</dbReference>
<feature type="transmembrane region" description="Helical" evidence="6">
    <location>
        <begin position="175"/>
        <end position="193"/>
    </location>
</feature>
<dbReference type="AlphaFoldDB" id="C7XV95"/>